<evidence type="ECO:0000313" key="1">
    <source>
        <dbReference type="EMBL" id="KAK8975705.1"/>
    </source>
</evidence>
<keyword evidence="2" id="KW-1185">Reference proteome</keyword>
<protein>
    <submittedName>
        <fullName evidence="1">Uncharacterized protein</fullName>
    </submittedName>
</protein>
<organism evidence="1 2">
    <name type="scientific">Hibiscus sabdariffa</name>
    <name type="common">roselle</name>
    <dbReference type="NCBI Taxonomy" id="183260"/>
    <lineage>
        <taxon>Eukaryota</taxon>
        <taxon>Viridiplantae</taxon>
        <taxon>Streptophyta</taxon>
        <taxon>Embryophyta</taxon>
        <taxon>Tracheophyta</taxon>
        <taxon>Spermatophyta</taxon>
        <taxon>Magnoliopsida</taxon>
        <taxon>eudicotyledons</taxon>
        <taxon>Gunneridae</taxon>
        <taxon>Pentapetalae</taxon>
        <taxon>rosids</taxon>
        <taxon>malvids</taxon>
        <taxon>Malvales</taxon>
        <taxon>Malvaceae</taxon>
        <taxon>Malvoideae</taxon>
        <taxon>Hibiscus</taxon>
    </lineage>
</organism>
<gene>
    <name evidence="1" type="ORF">V6N11_021555</name>
</gene>
<reference evidence="1 2" key="1">
    <citation type="journal article" date="2024" name="G3 (Bethesda)">
        <title>Genome assembly of Hibiscus sabdariffa L. provides insights into metabolisms of medicinal natural products.</title>
        <authorList>
            <person name="Kim T."/>
        </authorList>
    </citation>
    <scope>NUCLEOTIDE SEQUENCE [LARGE SCALE GENOMIC DNA]</scope>
    <source>
        <strain evidence="1">TK-2024</strain>
        <tissue evidence="1">Old leaves</tissue>
    </source>
</reference>
<sequence length="116" mass="13188">MLPLSWAQTWALASHLNWVNQLPSDLEYEAERKLSHKALVSDHRALSPSDRRGEGWLRSISLPSPQVAFPPLEMMCSCSILQETLKEKWLLCWELGMVLEAEKSVVKMEARINADG</sequence>
<comment type="caution">
    <text evidence="1">The sequence shown here is derived from an EMBL/GenBank/DDBJ whole genome shotgun (WGS) entry which is preliminary data.</text>
</comment>
<evidence type="ECO:0000313" key="2">
    <source>
        <dbReference type="Proteomes" id="UP001396334"/>
    </source>
</evidence>
<dbReference type="EMBL" id="JBBPBN010000140">
    <property type="protein sequence ID" value="KAK8975705.1"/>
    <property type="molecule type" value="Genomic_DNA"/>
</dbReference>
<accession>A0ABR2NI85</accession>
<proteinExistence type="predicted"/>
<name>A0ABR2NI85_9ROSI</name>
<dbReference type="Proteomes" id="UP001396334">
    <property type="component" value="Unassembled WGS sequence"/>
</dbReference>